<evidence type="ECO:0000256" key="1">
    <source>
        <dbReference type="SAM" id="MobiDB-lite"/>
    </source>
</evidence>
<dbReference type="AlphaFoldDB" id="A0AAI9T9U6"/>
<proteinExistence type="predicted"/>
<dbReference type="Proteomes" id="UP001227192">
    <property type="component" value="Unassembled WGS sequence"/>
</dbReference>
<reference evidence="2" key="2">
    <citation type="journal article" date="2016" name="Fungal Biol.">
        <title>Ochratoxin A production by Penicillium thymicola.</title>
        <authorList>
            <person name="Nguyen H.D.T."/>
            <person name="McMullin D.R."/>
            <person name="Ponomareva E."/>
            <person name="Riley R."/>
            <person name="Pomraning K.R."/>
            <person name="Baker S.E."/>
            <person name="Seifert K.A."/>
        </authorList>
    </citation>
    <scope>NUCLEOTIDE SEQUENCE</scope>
    <source>
        <strain evidence="2">DAOM 180753</strain>
    </source>
</reference>
<reference evidence="2" key="1">
    <citation type="submission" date="2015-06" db="EMBL/GenBank/DDBJ databases">
        <authorList>
            <person name="Nguyen H."/>
        </authorList>
    </citation>
    <scope>NUCLEOTIDE SEQUENCE</scope>
    <source>
        <strain evidence="2">DAOM 180753</strain>
    </source>
</reference>
<evidence type="ECO:0000313" key="2">
    <source>
        <dbReference type="EMBL" id="KAJ9483382.1"/>
    </source>
</evidence>
<gene>
    <name evidence="2" type="ORF">VN97_g10020</name>
</gene>
<accession>A0AAI9T9U6</accession>
<keyword evidence="3" id="KW-1185">Reference proteome</keyword>
<dbReference type="EMBL" id="LACB01000435">
    <property type="protein sequence ID" value="KAJ9483382.1"/>
    <property type="molecule type" value="Genomic_DNA"/>
</dbReference>
<feature type="region of interest" description="Disordered" evidence="1">
    <location>
        <begin position="1"/>
        <end position="23"/>
    </location>
</feature>
<evidence type="ECO:0000313" key="3">
    <source>
        <dbReference type="Proteomes" id="UP001227192"/>
    </source>
</evidence>
<protein>
    <submittedName>
        <fullName evidence="2">Uncharacterized protein</fullName>
    </submittedName>
</protein>
<comment type="caution">
    <text evidence="2">The sequence shown here is derived from an EMBL/GenBank/DDBJ whole genome shotgun (WGS) entry which is preliminary data.</text>
</comment>
<sequence length="80" mass="8891">MEKTLCGLTVSHEKSRKRREGERELSYVLPSALQGLHSLGALAPGQDYIISNAYRPQLVQPIENHAILTESHIHGGSITW</sequence>
<organism evidence="2 3">
    <name type="scientific">Penicillium thymicola</name>
    <dbReference type="NCBI Taxonomy" id="293382"/>
    <lineage>
        <taxon>Eukaryota</taxon>
        <taxon>Fungi</taxon>
        <taxon>Dikarya</taxon>
        <taxon>Ascomycota</taxon>
        <taxon>Pezizomycotina</taxon>
        <taxon>Eurotiomycetes</taxon>
        <taxon>Eurotiomycetidae</taxon>
        <taxon>Eurotiales</taxon>
        <taxon>Aspergillaceae</taxon>
        <taxon>Penicillium</taxon>
    </lineage>
</organism>
<name>A0AAI9T9U6_PENTH</name>